<dbReference type="AlphaFoldDB" id="Q1PHR3"/>
<keyword evidence="6" id="KW-0325">Glycoprotein</keyword>
<keyword evidence="5" id="KW-0677">Repeat</keyword>
<organism evidence="11">
    <name type="scientific">Saccoglossus kowalevskii</name>
    <name type="common">Acorn worm</name>
    <dbReference type="NCBI Taxonomy" id="10224"/>
    <lineage>
        <taxon>Eukaryota</taxon>
        <taxon>Metazoa</taxon>
        <taxon>Hemichordata</taxon>
        <taxon>Enteropneusta</taxon>
        <taxon>Harrimaniidae</taxon>
        <taxon>Saccoglossus</taxon>
    </lineage>
</organism>
<dbReference type="SUPFAM" id="SSF57603">
    <property type="entry name" value="FnI-like domain"/>
    <property type="match status" value="4"/>
</dbReference>
<gene>
    <name evidence="13" type="primary">chrd</name>
</gene>
<dbReference type="PROSITE" id="PS50933">
    <property type="entry name" value="CHRD"/>
    <property type="match status" value="4"/>
</dbReference>
<feature type="domain" description="CHRD" evidence="10">
    <location>
        <begin position="523"/>
        <end position="650"/>
    </location>
</feature>
<evidence type="ECO:0000256" key="5">
    <source>
        <dbReference type="ARBA" id="ARBA00022737"/>
    </source>
</evidence>
<keyword evidence="4" id="KW-0964">Secreted</keyword>
<evidence type="ECO:0000313" key="13">
    <source>
        <dbReference type="RefSeq" id="NP_001158390.1"/>
    </source>
</evidence>
<evidence type="ECO:0000313" key="12">
    <source>
        <dbReference type="Proteomes" id="UP000694865"/>
    </source>
</evidence>
<evidence type="ECO:0000256" key="4">
    <source>
        <dbReference type="ARBA" id="ARBA00022525"/>
    </source>
</evidence>
<dbReference type="Pfam" id="PF07452">
    <property type="entry name" value="CHRD"/>
    <property type="match status" value="3"/>
</dbReference>
<evidence type="ECO:0000256" key="2">
    <source>
        <dbReference type="ARBA" id="ARBA00007156"/>
    </source>
</evidence>
<evidence type="ECO:0000259" key="9">
    <source>
        <dbReference type="PROSITE" id="PS50184"/>
    </source>
</evidence>
<dbReference type="InterPro" id="IPR052278">
    <property type="entry name" value="Chordin-like_regulators"/>
</dbReference>
<comment type="subcellular location">
    <subcellularLocation>
        <location evidence="1">Secreted</location>
    </subcellularLocation>
</comment>
<reference evidence="13" key="2">
    <citation type="submission" date="2025-05" db="UniProtKB">
        <authorList>
            <consortium name="RefSeq"/>
        </authorList>
    </citation>
    <scope>IDENTIFICATION</scope>
</reference>
<dbReference type="Gene3D" id="6.20.200.20">
    <property type="match status" value="2"/>
</dbReference>
<dbReference type="PROSITE" id="PS01208">
    <property type="entry name" value="VWFC_1"/>
    <property type="match status" value="3"/>
</dbReference>
<sequence length="925" mass="102762">MAHSLCTLFLLCITITISAIMCLPGGKAVAPVIKADDDPRHSKGLEGCSFGGNFYEFHETWNPDLGDPIGVMLCVRCTCERVVKRGELMGQVSCRNIKNECPKELPCDEPILPEGECCKRCPDTKIVPDNLAKEYSEVHGDHESFEGRNIGEEFLSVMTGSEMQPRVTTDGAARGHFLFVNGDLHFSIYFKGLKKPRQVYFSDVLNNTLYEHDVHETVGKSNMICGQWRNLPNTHLRYLDSGMVFVTVTTRSYRDGEVRGRIVTHRATSTETFSSLLLPETEGDRQRKGGGGIVMMTVNEDSNKINFVGVLQGMIEDTEDDSLEISVQFVRRGKLLNEVTTSIRPMDAVFADVWSRVSKNQQRWLARGQVNVLVRLNLPSGRTNAQGDITPLRTCNEMHSVMSGSSALDGPTYTGATGSAMITLTDDGVIEYTIRLIGVETAVIGLTLEVPHPKKSHKRKILDDIIRFYKNGWAYGKYDKPSAGDIHNLLMNKISINVATVEHPTSEIRGQIKHLLYNGHFARHQGMPIPLAGVNFVPPVQTSIAGHAWISLDRDCALHYEIITEGLQMAKGKEKHSKLNGLAELIIIDEAFGNQKIVLNTFDDDLAIGRLADLDEDVLQYLNEGNVFIQISTKAHPDGEIKGQVTLPNSCGRQDAPNLMEHTNNNNMPSIGFNVEADPRSCYFESEYHVDGSSWSPKFDKKCSTCTCTRLAVICDPVVCPTLNCSSPVELPEECCPVCPSKETEGKEITEEENKLNSHDEGCFFEGDKKFHAMGSTWHPYVPPFGYMKCALCKCMPGNQVNCSKIRCPELHCDAPVRLNPMDCCQTCPEQITTTPRTIPSYEFMADDSNSACYVGKRRYEADEEWVPEINGASSPTSRCIRCQCKEGKATCKLRKCPKTDCENEMYIDGECCPICLDGVGKTDS</sequence>
<dbReference type="Proteomes" id="UP000694865">
    <property type="component" value="Unplaced"/>
</dbReference>
<dbReference type="CTD" id="8646"/>
<dbReference type="RefSeq" id="NP_001158390.1">
    <property type="nucleotide sequence ID" value="NM_001164918.1"/>
</dbReference>
<feature type="domain" description="VWFC" evidence="9">
    <location>
        <begin position="851"/>
        <end position="917"/>
    </location>
</feature>
<dbReference type="InterPro" id="IPR016353">
    <property type="entry name" value="Chordin"/>
</dbReference>
<feature type="domain" description="VWFC" evidence="9">
    <location>
        <begin position="680"/>
        <end position="740"/>
    </location>
</feature>
<keyword evidence="8 13" id="KW-0732">Signal</keyword>
<feature type="domain" description="CHRD" evidence="10">
    <location>
        <begin position="269"/>
        <end position="392"/>
    </location>
</feature>
<dbReference type="PROSITE" id="PS50184">
    <property type="entry name" value="VWFC_2"/>
    <property type="match status" value="4"/>
</dbReference>
<feature type="domain" description="VWFC" evidence="9">
    <location>
        <begin position="46"/>
        <end position="122"/>
    </location>
</feature>
<dbReference type="InterPro" id="IPR001007">
    <property type="entry name" value="VWF_dom"/>
</dbReference>
<evidence type="ECO:0000256" key="3">
    <source>
        <dbReference type="ARBA" id="ARBA00022473"/>
    </source>
</evidence>
<dbReference type="SMART" id="SM00214">
    <property type="entry name" value="VWC"/>
    <property type="match status" value="4"/>
</dbReference>
<dbReference type="GO" id="GO:0036122">
    <property type="term" value="F:BMP binding"/>
    <property type="evidence" value="ECO:0007669"/>
    <property type="project" value="TreeGrafter"/>
</dbReference>
<name>Q1PHR3_SACKO</name>
<evidence type="ECO:0000256" key="7">
    <source>
        <dbReference type="PIRNR" id="PIRNR002496"/>
    </source>
</evidence>
<comment type="similarity">
    <text evidence="2 7">Belongs to the chordin family.</text>
</comment>
<evidence type="ECO:0000256" key="8">
    <source>
        <dbReference type="SAM" id="SignalP"/>
    </source>
</evidence>
<feature type="signal peptide" evidence="8 13">
    <location>
        <begin position="1"/>
        <end position="18"/>
    </location>
</feature>
<keyword evidence="3 7" id="KW-0217">Developmental protein</keyword>
<dbReference type="GO" id="GO:0005615">
    <property type="term" value="C:extracellular space"/>
    <property type="evidence" value="ECO:0007669"/>
    <property type="project" value="TreeGrafter"/>
</dbReference>
<feature type="domain" description="VWFC" evidence="9">
    <location>
        <begin position="761"/>
        <end position="829"/>
    </location>
</feature>
<dbReference type="GO" id="GO:0048731">
    <property type="term" value="P:system development"/>
    <property type="evidence" value="ECO:0007669"/>
    <property type="project" value="UniProtKB-ARBA"/>
</dbReference>
<feature type="domain" description="CHRD" evidence="10">
    <location>
        <begin position="394"/>
        <end position="517"/>
    </location>
</feature>
<proteinExistence type="evidence at transcript level"/>
<dbReference type="GO" id="GO:0030514">
    <property type="term" value="P:negative regulation of BMP signaling pathway"/>
    <property type="evidence" value="ECO:0007669"/>
    <property type="project" value="TreeGrafter"/>
</dbReference>
<dbReference type="KEGG" id="sko:100303517"/>
<dbReference type="OrthoDB" id="9829321at2759"/>
<protein>
    <submittedName>
        <fullName evidence="11 13">Chordin</fullName>
    </submittedName>
</protein>
<accession>Q1PHR3</accession>
<evidence type="ECO:0000256" key="6">
    <source>
        <dbReference type="ARBA" id="ARBA00023180"/>
    </source>
</evidence>
<dbReference type="PIRSF" id="PIRSF002496">
    <property type="entry name" value="Chordin"/>
    <property type="match status" value="1"/>
</dbReference>
<evidence type="ECO:0000259" key="10">
    <source>
        <dbReference type="PROSITE" id="PS50933"/>
    </source>
</evidence>
<dbReference type="EMBL" id="DQ431034">
    <property type="protein sequence ID" value="ABD97266.1"/>
    <property type="molecule type" value="mRNA"/>
</dbReference>
<evidence type="ECO:0000313" key="11">
    <source>
        <dbReference type="EMBL" id="ABD97266.1"/>
    </source>
</evidence>
<feature type="chain" id="PRO_5004195449" evidence="8 13">
    <location>
        <begin position="19"/>
        <end position="925"/>
    </location>
</feature>
<reference evidence="11 13" key="1">
    <citation type="journal article" date="2006" name="PLoS Biol.">
        <title>Dorsoventral patterning in hemichordates: insights into early chordate evolution.</title>
        <authorList>
            <person name="Lowe C.J."/>
            <person name="Terasaki M."/>
            <person name="Wu M."/>
            <person name="Freeman R.M. Jr."/>
            <person name="Runft L."/>
            <person name="Kwan K."/>
            <person name="Haigo S."/>
            <person name="Aronowicz J."/>
            <person name="Lander E."/>
            <person name="Gruber C."/>
            <person name="Smith M."/>
            <person name="Kirschner M."/>
            <person name="Gerhart J."/>
        </authorList>
    </citation>
    <scope>NUCLEOTIDE SEQUENCE</scope>
</reference>
<dbReference type="PANTHER" id="PTHR46526">
    <property type="entry name" value="CHORDIN"/>
    <property type="match status" value="1"/>
</dbReference>
<dbReference type="GO" id="GO:0009953">
    <property type="term" value="P:dorsal/ventral pattern formation"/>
    <property type="evidence" value="ECO:0007669"/>
    <property type="project" value="TreeGrafter"/>
</dbReference>
<feature type="domain" description="CHRD" evidence="10">
    <location>
        <begin position="150"/>
        <end position="267"/>
    </location>
</feature>
<keyword evidence="12" id="KW-1185">Reference proteome</keyword>
<evidence type="ECO:0000256" key="1">
    <source>
        <dbReference type="ARBA" id="ARBA00004613"/>
    </source>
</evidence>
<dbReference type="PANTHER" id="PTHR46526:SF1">
    <property type="entry name" value="CHORDIN"/>
    <property type="match status" value="1"/>
</dbReference>
<dbReference type="GeneID" id="100303517"/>
<dbReference type="Pfam" id="PF00093">
    <property type="entry name" value="VWC"/>
    <property type="match status" value="4"/>
</dbReference>
<dbReference type="InterPro" id="IPR010895">
    <property type="entry name" value="CHRD"/>
</dbReference>
<dbReference type="SMART" id="SM00754">
    <property type="entry name" value="CHRD"/>
    <property type="match status" value="4"/>
</dbReference>